<evidence type="ECO:0000256" key="1">
    <source>
        <dbReference type="SAM" id="SignalP"/>
    </source>
</evidence>
<keyword evidence="3" id="KW-1185">Reference proteome</keyword>
<evidence type="ECO:0000313" key="2">
    <source>
        <dbReference type="EMBL" id="RDB02381.1"/>
    </source>
</evidence>
<feature type="signal peptide" evidence="1">
    <location>
        <begin position="1"/>
        <end position="20"/>
    </location>
</feature>
<keyword evidence="1" id="KW-0732">Signal</keyword>
<feature type="chain" id="PRO_5016992376" description="PBCV-specific basic adaptor domain-containing protein" evidence="1">
    <location>
        <begin position="21"/>
        <end position="141"/>
    </location>
</feature>
<protein>
    <recommendedName>
        <fullName evidence="4">PBCV-specific basic adaptor domain-containing protein</fullName>
    </recommendedName>
</protein>
<name>A0A369HXX2_9BACT</name>
<organism evidence="2 3">
    <name type="scientific">Runella aurantiaca</name>
    <dbReference type="NCBI Taxonomy" id="2282308"/>
    <lineage>
        <taxon>Bacteria</taxon>
        <taxon>Pseudomonadati</taxon>
        <taxon>Bacteroidota</taxon>
        <taxon>Cytophagia</taxon>
        <taxon>Cytophagales</taxon>
        <taxon>Spirosomataceae</taxon>
        <taxon>Runella</taxon>
    </lineage>
</organism>
<gene>
    <name evidence="2" type="ORF">DVG78_29020</name>
</gene>
<dbReference type="OrthoDB" id="965391at2"/>
<dbReference type="AlphaFoldDB" id="A0A369HXX2"/>
<comment type="caution">
    <text evidence="2">The sequence shown here is derived from an EMBL/GenBank/DDBJ whole genome shotgun (WGS) entry which is preliminary data.</text>
</comment>
<accession>A0A369HXX2</accession>
<dbReference type="EMBL" id="QPIW01000045">
    <property type="protein sequence ID" value="RDB02381.1"/>
    <property type="molecule type" value="Genomic_DNA"/>
</dbReference>
<sequence>MNKILLPLLLTILVSITSFAQSLYNPYSTQRTIRSSSSINNPYGTNPNVKYQEGYQRSNGTYVQGHYKTESNATNIDNFSTQGNTNPYTLQSGTRAQDYSSEALNYGQGQTIQTGSRGGQYYINENGRKTYVPKRSSNNPF</sequence>
<evidence type="ECO:0008006" key="4">
    <source>
        <dbReference type="Google" id="ProtNLM"/>
    </source>
</evidence>
<dbReference type="RefSeq" id="WP_114464513.1">
    <property type="nucleotide sequence ID" value="NZ_QPIW01000045.1"/>
</dbReference>
<reference evidence="2 3" key="1">
    <citation type="submission" date="2018-07" db="EMBL/GenBank/DDBJ databases">
        <title>Genome analysis of Runella aurantiaca.</title>
        <authorList>
            <person name="Yang X."/>
        </authorList>
    </citation>
    <scope>NUCLEOTIDE SEQUENCE [LARGE SCALE GENOMIC DNA]</scope>
    <source>
        <strain evidence="2 3">YX9</strain>
    </source>
</reference>
<proteinExistence type="predicted"/>
<evidence type="ECO:0000313" key="3">
    <source>
        <dbReference type="Proteomes" id="UP000253141"/>
    </source>
</evidence>
<dbReference type="Proteomes" id="UP000253141">
    <property type="component" value="Unassembled WGS sequence"/>
</dbReference>